<evidence type="ECO:0000313" key="8">
    <source>
        <dbReference type="EMBL" id="GAD65697.1"/>
    </source>
</evidence>
<sequence>MRETIMIARRLSFFALVGTCGFVVDSLVFTAGLMLLHLPLLMARTLAFFAAASVTWVGNRRLTFSDAVCQSKWLQWRKALMGAGLSLVPNLTVFHVVVTLTHSSPFGTAAAFIAGIAAGMLSNFYLCQRWVFA</sequence>
<organism evidence="8 9">
    <name type="scientific">Vibrio proteolyticus NBRC 13287</name>
    <dbReference type="NCBI Taxonomy" id="1219065"/>
    <lineage>
        <taxon>Bacteria</taxon>
        <taxon>Pseudomonadati</taxon>
        <taxon>Pseudomonadota</taxon>
        <taxon>Gammaproteobacteria</taxon>
        <taxon>Vibrionales</taxon>
        <taxon>Vibrionaceae</taxon>
        <taxon>Vibrio</taxon>
    </lineage>
</organism>
<feature type="transmembrane region" description="Helical" evidence="6">
    <location>
        <begin position="41"/>
        <end position="58"/>
    </location>
</feature>
<dbReference type="Proteomes" id="UP000016570">
    <property type="component" value="Unassembled WGS sequence"/>
</dbReference>
<keyword evidence="3 6" id="KW-0812">Transmembrane</keyword>
<dbReference type="PANTHER" id="PTHR38459">
    <property type="entry name" value="PROPHAGE BACTOPRENOL-LINKED GLUCOSE TRANSLOCASE HOMOLOG"/>
    <property type="match status" value="1"/>
</dbReference>
<evidence type="ECO:0000313" key="9">
    <source>
        <dbReference type="Proteomes" id="UP000016570"/>
    </source>
</evidence>
<comment type="subcellular location">
    <subcellularLocation>
        <location evidence="1">Membrane</location>
        <topology evidence="1">Multi-pass membrane protein</topology>
    </subcellularLocation>
</comment>
<keyword evidence="9" id="KW-1185">Reference proteome</keyword>
<evidence type="ECO:0000256" key="5">
    <source>
        <dbReference type="ARBA" id="ARBA00023136"/>
    </source>
</evidence>
<evidence type="ECO:0000256" key="2">
    <source>
        <dbReference type="ARBA" id="ARBA00009399"/>
    </source>
</evidence>
<dbReference type="InterPro" id="IPR007267">
    <property type="entry name" value="GtrA_DPMS_TM"/>
</dbReference>
<dbReference type="GO" id="GO:0000271">
    <property type="term" value="P:polysaccharide biosynthetic process"/>
    <property type="evidence" value="ECO:0007669"/>
    <property type="project" value="InterPro"/>
</dbReference>
<keyword evidence="5 6" id="KW-0472">Membrane</keyword>
<dbReference type="AlphaFoldDB" id="U2ZX67"/>
<dbReference type="STRING" id="1219065.VPR01S_01_04710"/>
<comment type="similarity">
    <text evidence="2">Belongs to the GtrA family.</text>
</comment>
<feature type="transmembrane region" description="Helical" evidence="6">
    <location>
        <begin position="79"/>
        <end position="100"/>
    </location>
</feature>
<dbReference type="eggNOG" id="COG2246">
    <property type="taxonomic scope" value="Bacteria"/>
</dbReference>
<comment type="caution">
    <text evidence="8">The sequence shown here is derived from an EMBL/GenBank/DDBJ whole genome shotgun (WGS) entry which is preliminary data.</text>
</comment>
<feature type="transmembrane region" description="Helical" evidence="6">
    <location>
        <begin position="106"/>
        <end position="126"/>
    </location>
</feature>
<keyword evidence="4 6" id="KW-1133">Transmembrane helix</keyword>
<evidence type="ECO:0000256" key="4">
    <source>
        <dbReference type="ARBA" id="ARBA00022989"/>
    </source>
</evidence>
<evidence type="ECO:0000256" key="1">
    <source>
        <dbReference type="ARBA" id="ARBA00004141"/>
    </source>
</evidence>
<accession>U2ZX67</accession>
<dbReference type="GO" id="GO:0005886">
    <property type="term" value="C:plasma membrane"/>
    <property type="evidence" value="ECO:0007669"/>
    <property type="project" value="TreeGrafter"/>
</dbReference>
<dbReference type="EMBL" id="BATJ01000001">
    <property type="protein sequence ID" value="GAD65697.1"/>
    <property type="molecule type" value="Genomic_DNA"/>
</dbReference>
<name>U2ZX67_VIBPR</name>
<gene>
    <name evidence="8" type="ORF">VPR01S_01_04710</name>
</gene>
<dbReference type="RefSeq" id="WP_021703689.1">
    <property type="nucleotide sequence ID" value="NZ_BATJ01000001.1"/>
</dbReference>
<dbReference type="InterPro" id="IPR051401">
    <property type="entry name" value="GtrA_CellWall_Glycosyl"/>
</dbReference>
<reference evidence="8 9" key="1">
    <citation type="submission" date="2013-09" db="EMBL/GenBank/DDBJ databases">
        <title>Whole genome shotgun sequence of Vibrio proteolyticus NBRC 13287.</title>
        <authorList>
            <person name="Isaki S."/>
            <person name="Hosoyama A."/>
            <person name="Numata M."/>
            <person name="Hashimoto M."/>
            <person name="Hosoyama Y."/>
            <person name="Tsuchikane K."/>
            <person name="Noguchi M."/>
            <person name="Hirakata S."/>
            <person name="Ichikawa N."/>
            <person name="Ohji S."/>
            <person name="Yamazoe A."/>
            <person name="Fujita N."/>
        </authorList>
    </citation>
    <scope>NUCLEOTIDE SEQUENCE [LARGE SCALE GENOMIC DNA]</scope>
    <source>
        <strain evidence="8 9">NBRC 13287</strain>
    </source>
</reference>
<dbReference type="Pfam" id="PF04138">
    <property type="entry name" value="GtrA_DPMS_TM"/>
    <property type="match status" value="1"/>
</dbReference>
<proteinExistence type="inferred from homology"/>
<feature type="transmembrane region" description="Helical" evidence="6">
    <location>
        <begin position="12"/>
        <end position="35"/>
    </location>
</feature>
<protein>
    <recommendedName>
        <fullName evidence="7">GtrA/DPMS transmembrane domain-containing protein</fullName>
    </recommendedName>
</protein>
<evidence type="ECO:0000256" key="6">
    <source>
        <dbReference type="SAM" id="Phobius"/>
    </source>
</evidence>
<evidence type="ECO:0000256" key="3">
    <source>
        <dbReference type="ARBA" id="ARBA00022692"/>
    </source>
</evidence>
<feature type="domain" description="GtrA/DPMS transmembrane" evidence="7">
    <location>
        <begin position="14"/>
        <end position="132"/>
    </location>
</feature>
<dbReference type="PANTHER" id="PTHR38459:SF1">
    <property type="entry name" value="PROPHAGE BACTOPRENOL-LINKED GLUCOSE TRANSLOCASE HOMOLOG"/>
    <property type="match status" value="1"/>
</dbReference>
<evidence type="ECO:0000259" key="7">
    <source>
        <dbReference type="Pfam" id="PF04138"/>
    </source>
</evidence>